<accession>A0A9P6GW53</accession>
<dbReference type="Gene3D" id="3.40.630.30">
    <property type="match status" value="1"/>
</dbReference>
<comment type="caution">
    <text evidence="13">The sequence shown here is derived from an EMBL/GenBank/DDBJ whole genome shotgun (WGS) entry which is preliminary data.</text>
</comment>
<dbReference type="GO" id="GO:1904812">
    <property type="term" value="P:rRNA acetylation involved in maturation of SSU-rRNA"/>
    <property type="evidence" value="ECO:0007669"/>
    <property type="project" value="TreeGrafter"/>
</dbReference>
<proteinExistence type="predicted"/>
<dbReference type="PANTHER" id="PTHR10925">
    <property type="entry name" value="N-ACETYLTRANSFERASE 10"/>
    <property type="match status" value="1"/>
</dbReference>
<comment type="subcellular location">
    <subcellularLocation>
        <location evidence="1">Nucleus</location>
        <location evidence="1">Nucleolus</location>
    </subcellularLocation>
</comment>
<dbReference type="InterPro" id="IPR027992">
    <property type="entry name" value="tRNA_bind_dom"/>
</dbReference>
<dbReference type="InterPro" id="IPR013562">
    <property type="entry name" value="TmcA/NAT10_N"/>
</dbReference>
<evidence type="ECO:0000256" key="6">
    <source>
        <dbReference type="ARBA" id="ARBA00022840"/>
    </source>
</evidence>
<evidence type="ECO:0000259" key="12">
    <source>
        <dbReference type="Pfam" id="PF13725"/>
    </source>
</evidence>
<evidence type="ECO:0000256" key="7">
    <source>
        <dbReference type="ARBA" id="ARBA00023242"/>
    </source>
</evidence>
<evidence type="ECO:0000259" key="10">
    <source>
        <dbReference type="Pfam" id="PF08351"/>
    </source>
</evidence>
<dbReference type="InterPro" id="IPR032672">
    <property type="entry name" value="TmcA/NAT10/Kre33"/>
</dbReference>
<dbReference type="GO" id="GO:0005730">
    <property type="term" value="C:nucleolus"/>
    <property type="evidence" value="ECO:0007669"/>
    <property type="project" value="UniProtKB-SubCell"/>
</dbReference>
<dbReference type="GO" id="GO:0008033">
    <property type="term" value="P:tRNA processing"/>
    <property type="evidence" value="ECO:0007669"/>
    <property type="project" value="UniProtKB-KW"/>
</dbReference>
<evidence type="ECO:0000256" key="5">
    <source>
        <dbReference type="ARBA" id="ARBA00022741"/>
    </source>
</evidence>
<dbReference type="EMBL" id="SBJO01000350">
    <property type="protein sequence ID" value="KAF9761372.1"/>
    <property type="molecule type" value="Genomic_DNA"/>
</dbReference>
<dbReference type="GO" id="GO:0005524">
    <property type="term" value="F:ATP binding"/>
    <property type="evidence" value="ECO:0007669"/>
    <property type="project" value="UniProtKB-KW"/>
</dbReference>
<organism evidence="13 14">
    <name type="scientific">Nosema granulosis</name>
    <dbReference type="NCBI Taxonomy" id="83296"/>
    <lineage>
        <taxon>Eukaryota</taxon>
        <taxon>Fungi</taxon>
        <taxon>Fungi incertae sedis</taxon>
        <taxon>Microsporidia</taxon>
        <taxon>Nosematidae</taxon>
        <taxon>Nosema</taxon>
    </lineage>
</organism>
<evidence type="ECO:0000313" key="13">
    <source>
        <dbReference type="EMBL" id="KAF9761372.1"/>
    </source>
</evidence>
<dbReference type="InterPro" id="IPR027417">
    <property type="entry name" value="P-loop_NTPase"/>
</dbReference>
<dbReference type="Pfam" id="PF08351">
    <property type="entry name" value="TmcA_N"/>
    <property type="match status" value="1"/>
</dbReference>
<keyword evidence="2" id="KW-0698">rRNA processing</keyword>
<dbReference type="PANTHER" id="PTHR10925:SF5">
    <property type="entry name" value="RNA CYTIDINE ACETYLTRANSFERASE"/>
    <property type="match status" value="1"/>
</dbReference>
<gene>
    <name evidence="13" type="primary">nat10</name>
    <name evidence="13" type="ORF">NGRA_2690</name>
</gene>
<keyword evidence="14" id="KW-1185">Reference proteome</keyword>
<dbReference type="AlphaFoldDB" id="A0A9P6GW53"/>
<dbReference type="Gene3D" id="3.40.50.300">
    <property type="entry name" value="P-loop containing nucleotide triphosphate hydrolases"/>
    <property type="match status" value="1"/>
</dbReference>
<dbReference type="InterPro" id="IPR000182">
    <property type="entry name" value="GNAT_dom"/>
</dbReference>
<dbReference type="GO" id="GO:0030686">
    <property type="term" value="C:90S preribosome"/>
    <property type="evidence" value="ECO:0007669"/>
    <property type="project" value="TreeGrafter"/>
</dbReference>
<keyword evidence="6" id="KW-0067">ATP-binding</keyword>
<evidence type="ECO:0000256" key="1">
    <source>
        <dbReference type="ARBA" id="ARBA00004604"/>
    </source>
</evidence>
<dbReference type="Pfam" id="PF13725">
    <property type="entry name" value="tRNA_bind_2"/>
    <property type="match status" value="1"/>
</dbReference>
<dbReference type="OrthoDB" id="10067491at2759"/>
<evidence type="ECO:0000256" key="8">
    <source>
        <dbReference type="ARBA" id="ARBA00023315"/>
    </source>
</evidence>
<dbReference type="GO" id="GO:1990883">
    <property type="term" value="F:18S rRNA cytidine N-acetyltransferase activity"/>
    <property type="evidence" value="ECO:0007669"/>
    <property type="project" value="TreeGrafter"/>
</dbReference>
<keyword evidence="3" id="KW-0808">Transferase</keyword>
<keyword evidence="7" id="KW-0539">Nucleus</keyword>
<evidence type="ECO:0000256" key="2">
    <source>
        <dbReference type="ARBA" id="ARBA00022552"/>
    </source>
</evidence>
<evidence type="ECO:0000256" key="3">
    <source>
        <dbReference type="ARBA" id="ARBA00022679"/>
    </source>
</evidence>
<evidence type="ECO:0000259" key="11">
    <source>
        <dbReference type="Pfam" id="PF13718"/>
    </source>
</evidence>
<dbReference type="Pfam" id="PF13718">
    <property type="entry name" value="GNAT_acetyltr_2"/>
    <property type="match status" value="2"/>
</dbReference>
<sequence>MVDQKIITLLKNSTANNHRSVFVLIGEGSRKQIPKIAGLLAKNSCKSVDSIIWCYKDSTVVSDAEEAKCDKDCEDPDKVKDFYRSKDIQFINYSQTEKILGQTVDMLILQDFESLTPNLIALSIETCRGGGVIVLLLDKSSSIDSIINTKSDLISCGEFVPRYNKRLFRSLIDSNFTLFVDSSLRILPITKYNQEMSQKIASAPKQEETKVVGVDGTLLGLGRTEDQRDILDVLFKAVKDRTERVIYSIQAGRGRGKSVSLGLAVARAIDLKYSSIYVTSPALENVKMVFEFVVKGLEAIGYKKYVDFKIVYQFKGKKRLVQRIELVKDFKQTIEYFNPFEELRYHPDMFIIDEAAAIPLPILKKLLFPNLIIMATTVSGYEGTGRAFSTKMSEYLKDQEDSEKPFDYKEFFMKKSIRYGENDPVEKWLNKTLLLDVEVKPLSKCPVPSSCDLFHVSRDLLFSGNKASEAILRDVFGLFIASHYKNSPNDIQILSDSPSHEVFTLLTTVLDNGQEIPRVLCAIHVSFEGRCRGDLLKKGNLIPWIVSETYFNKDILECLGVRIVRIAVHPDYMSMGYGSRSLDMLFGFLYSKQHASITSLIYKTSNVLFNSLEDVMIPKISWIGTSFGVTDRLLNFWKKHSLLPICIKQKVSYVTGEHTLILIKSTDSLLEDSIKAYYSHFKKRFVGQLGYSFTTLPASLCLTLLYNKIEDRSIVEEIKLSQDDYERLERYSRNTTDFYQIIDIVPLIARLYFCDGFSAKLTLLQQSILLMVGLQHLSIEEVAKSNNLNVYEINTILMKIIGNLLVQFRN</sequence>
<dbReference type="SUPFAM" id="SSF52540">
    <property type="entry name" value="P-loop containing nucleoside triphosphate hydrolases"/>
    <property type="match status" value="1"/>
</dbReference>
<dbReference type="Proteomes" id="UP000740883">
    <property type="component" value="Unassembled WGS sequence"/>
</dbReference>
<evidence type="ECO:0000313" key="14">
    <source>
        <dbReference type="Proteomes" id="UP000740883"/>
    </source>
</evidence>
<keyword evidence="4" id="KW-0819">tRNA processing</keyword>
<protein>
    <submittedName>
        <fullName evidence="13">RNA cytidine acetyltransferase</fullName>
    </submittedName>
</protein>
<feature type="domain" description="Possible tRNA binding" evidence="12">
    <location>
        <begin position="675"/>
        <end position="809"/>
    </location>
</feature>
<dbReference type="Gene3D" id="3.40.50.11040">
    <property type="match status" value="1"/>
</dbReference>
<feature type="domain" description="N-acetyltransferase" evidence="11">
    <location>
        <begin position="602"/>
        <end position="665"/>
    </location>
</feature>
<feature type="domain" description="N-acetyltransferase" evidence="11">
    <location>
        <begin position="475"/>
        <end position="592"/>
    </location>
</feature>
<reference evidence="13 14" key="1">
    <citation type="journal article" date="2020" name="Genome Biol. Evol.">
        <title>Comparative genomics of strictly vertically transmitted, feminizing microsporidia endosymbionts of amphipod crustaceans.</title>
        <authorList>
            <person name="Cormier A."/>
            <person name="Chebbi M.A."/>
            <person name="Giraud I."/>
            <person name="Wattier R."/>
            <person name="Teixeira M."/>
            <person name="Gilbert C."/>
            <person name="Rigaud T."/>
            <person name="Cordaux R."/>
        </authorList>
    </citation>
    <scope>NUCLEOTIDE SEQUENCE [LARGE SCALE GENOMIC DNA]</scope>
    <source>
        <strain evidence="13 14">Ou3-Ou53</strain>
    </source>
</reference>
<evidence type="ECO:0000259" key="9">
    <source>
        <dbReference type="Pfam" id="PF05127"/>
    </source>
</evidence>
<feature type="domain" description="TmcA/NAT10 N-terminal" evidence="10">
    <location>
        <begin position="7"/>
        <end position="180"/>
    </location>
</feature>
<dbReference type="GO" id="GO:0000049">
    <property type="term" value="F:tRNA binding"/>
    <property type="evidence" value="ECO:0007669"/>
    <property type="project" value="TreeGrafter"/>
</dbReference>
<dbReference type="Pfam" id="PF05127">
    <property type="entry name" value="NAT10_TcmA_helicase"/>
    <property type="match status" value="1"/>
</dbReference>
<evidence type="ECO:0000256" key="4">
    <source>
        <dbReference type="ARBA" id="ARBA00022694"/>
    </source>
</evidence>
<keyword evidence="8" id="KW-0012">Acyltransferase</keyword>
<dbReference type="InterPro" id="IPR007807">
    <property type="entry name" value="TcmA/NAT10_helicase"/>
</dbReference>
<feature type="domain" description="TcmA/NAT10 helicase" evidence="9">
    <location>
        <begin position="249"/>
        <end position="436"/>
    </location>
</feature>
<keyword evidence="5" id="KW-0547">Nucleotide-binding</keyword>
<name>A0A9P6GW53_9MICR</name>